<organism evidence="5 6">
    <name type="scientific">Symbiodinium pilosum</name>
    <name type="common">Dinoflagellate</name>
    <dbReference type="NCBI Taxonomy" id="2952"/>
    <lineage>
        <taxon>Eukaryota</taxon>
        <taxon>Sar</taxon>
        <taxon>Alveolata</taxon>
        <taxon>Dinophyceae</taxon>
        <taxon>Suessiales</taxon>
        <taxon>Symbiodiniaceae</taxon>
        <taxon>Symbiodinium</taxon>
    </lineage>
</organism>
<evidence type="ECO:0000256" key="2">
    <source>
        <dbReference type="PROSITE-ProRule" id="PRU00192"/>
    </source>
</evidence>
<evidence type="ECO:0000256" key="3">
    <source>
        <dbReference type="SAM" id="MobiDB-lite"/>
    </source>
</evidence>
<reference evidence="5" key="1">
    <citation type="submission" date="2021-02" db="EMBL/GenBank/DDBJ databases">
        <authorList>
            <person name="Dougan E. K."/>
            <person name="Rhodes N."/>
            <person name="Thang M."/>
            <person name="Chan C."/>
        </authorList>
    </citation>
    <scope>NUCLEOTIDE SEQUENCE</scope>
</reference>
<dbReference type="PROSITE" id="PS50002">
    <property type="entry name" value="SH3"/>
    <property type="match status" value="1"/>
</dbReference>
<keyword evidence="1 2" id="KW-0728">SH3 domain</keyword>
<dbReference type="OrthoDB" id="408213at2759"/>
<evidence type="ECO:0000259" key="4">
    <source>
        <dbReference type="PROSITE" id="PS50002"/>
    </source>
</evidence>
<feature type="non-terminal residue" evidence="5">
    <location>
        <position position="179"/>
    </location>
</feature>
<name>A0A812W3Y7_SYMPI</name>
<comment type="caution">
    <text evidence="5">The sequence shown here is derived from an EMBL/GenBank/DDBJ whole genome shotgun (WGS) entry which is preliminary data.</text>
</comment>
<proteinExistence type="predicted"/>
<dbReference type="EMBL" id="CAJNIZ010043647">
    <property type="protein sequence ID" value="CAE7665267.1"/>
    <property type="molecule type" value="Genomic_DNA"/>
</dbReference>
<protein>
    <recommendedName>
        <fullName evidence="4">SH3 domain-containing protein</fullName>
    </recommendedName>
</protein>
<feature type="region of interest" description="Disordered" evidence="3">
    <location>
        <begin position="14"/>
        <end position="36"/>
    </location>
</feature>
<sequence length="179" mass="19804">MARVQLDIRPGSRVKALRSTKEDLPSDIRASVPKSPSEHHGYLVLEAGEIVEVQYVGTPGTDDDGWGYGVHEGTGQKGWLSLQAVEASPHFGYPQGSTAVARPATMRRHEPDIEGLSRILIKILRYPDPVNPTVRVDKNGWASVADIKKFLHHPDLLERVVAESIKLKDGESRFEFDST</sequence>
<evidence type="ECO:0000313" key="5">
    <source>
        <dbReference type="EMBL" id="CAE7665267.1"/>
    </source>
</evidence>
<keyword evidence="6" id="KW-1185">Reference proteome</keyword>
<evidence type="ECO:0000313" key="6">
    <source>
        <dbReference type="Proteomes" id="UP000649617"/>
    </source>
</evidence>
<feature type="domain" description="SH3" evidence="4">
    <location>
        <begin position="9"/>
        <end position="90"/>
    </location>
</feature>
<evidence type="ECO:0000256" key="1">
    <source>
        <dbReference type="ARBA" id="ARBA00022443"/>
    </source>
</evidence>
<dbReference type="Proteomes" id="UP000649617">
    <property type="component" value="Unassembled WGS sequence"/>
</dbReference>
<dbReference type="AlphaFoldDB" id="A0A812W3Y7"/>
<accession>A0A812W3Y7</accession>
<gene>
    <name evidence="5" type="ORF">SPIL2461_LOCUS18185</name>
</gene>
<dbReference type="InterPro" id="IPR001452">
    <property type="entry name" value="SH3_domain"/>
</dbReference>